<reference evidence="1" key="1">
    <citation type="submission" date="2019-03" db="EMBL/GenBank/DDBJ databases">
        <authorList>
            <person name="Mank J."/>
            <person name="Almeida P."/>
        </authorList>
    </citation>
    <scope>NUCLEOTIDE SEQUENCE</scope>
    <source>
        <strain evidence="1">78183</strain>
    </source>
</reference>
<dbReference type="EMBL" id="CAADRP010001707">
    <property type="protein sequence ID" value="VFU49038.1"/>
    <property type="molecule type" value="Genomic_DNA"/>
</dbReference>
<evidence type="ECO:0000313" key="1">
    <source>
        <dbReference type="EMBL" id="VFU49038.1"/>
    </source>
</evidence>
<organism evidence="1">
    <name type="scientific">Salix viminalis</name>
    <name type="common">Common osier</name>
    <name type="synonym">Basket willow</name>
    <dbReference type="NCBI Taxonomy" id="40686"/>
    <lineage>
        <taxon>Eukaryota</taxon>
        <taxon>Viridiplantae</taxon>
        <taxon>Streptophyta</taxon>
        <taxon>Embryophyta</taxon>
        <taxon>Tracheophyta</taxon>
        <taxon>Spermatophyta</taxon>
        <taxon>Magnoliopsida</taxon>
        <taxon>eudicotyledons</taxon>
        <taxon>Gunneridae</taxon>
        <taxon>Pentapetalae</taxon>
        <taxon>rosids</taxon>
        <taxon>fabids</taxon>
        <taxon>Malpighiales</taxon>
        <taxon>Salicaceae</taxon>
        <taxon>Saliceae</taxon>
        <taxon>Salix</taxon>
    </lineage>
</organism>
<sequence length="75" mass="8521">MNSKSLGNFACCNFRTSRGRVAIFLCLQVGRSFVGVNGLISGWSEPAIGCFVVWVRWFGLRLHEDHMLLFWPLLC</sequence>
<dbReference type="AlphaFoldDB" id="A0A6N2M8E0"/>
<accession>A0A6N2M8E0</accession>
<protein>
    <submittedName>
        <fullName evidence="1">Uncharacterized protein</fullName>
    </submittedName>
</protein>
<name>A0A6N2M8E0_SALVM</name>
<gene>
    <name evidence="1" type="ORF">SVIM_LOCUS322921</name>
</gene>
<proteinExistence type="predicted"/>